<gene>
    <name evidence="1" type="ORF">LOK49_LG09G01460</name>
</gene>
<reference evidence="1 2" key="1">
    <citation type="journal article" date="2022" name="Plant J.">
        <title>Chromosome-level genome of Camellia lanceoleosa provides a valuable resource for understanding genome evolution and self-incompatibility.</title>
        <authorList>
            <person name="Gong W."/>
            <person name="Xiao S."/>
            <person name="Wang L."/>
            <person name="Liao Z."/>
            <person name="Chang Y."/>
            <person name="Mo W."/>
            <person name="Hu G."/>
            <person name="Li W."/>
            <person name="Zhao G."/>
            <person name="Zhu H."/>
            <person name="Hu X."/>
            <person name="Ji K."/>
            <person name="Xiang X."/>
            <person name="Song Q."/>
            <person name="Yuan D."/>
            <person name="Jin S."/>
            <person name="Zhang L."/>
        </authorList>
    </citation>
    <scope>NUCLEOTIDE SEQUENCE [LARGE SCALE GENOMIC DNA]</scope>
    <source>
        <strain evidence="1">SQ_2022a</strain>
    </source>
</reference>
<keyword evidence="2" id="KW-1185">Reference proteome</keyword>
<evidence type="ECO:0000313" key="2">
    <source>
        <dbReference type="Proteomes" id="UP001060215"/>
    </source>
</evidence>
<dbReference type="Proteomes" id="UP001060215">
    <property type="component" value="Chromosome 8"/>
</dbReference>
<accession>A0ACC0GLV0</accession>
<evidence type="ECO:0000313" key="1">
    <source>
        <dbReference type="EMBL" id="KAI8001140.1"/>
    </source>
</evidence>
<name>A0ACC0GLV0_9ERIC</name>
<sequence>MTRATATLSIRSVLSRAPQTVAALCLLNWPFVACFSHLLVAIFFLLLVVLYKISGKLVLGFGVIWWSAITAFDTYSLPELGFLSCLSCMPLWGLVSPLQPSPETMVFSSSPPTKEDTVHLNPYCLNSQVKQSYWWWLAVEQQEFMEQLGLKALYQSKCGCY</sequence>
<proteinExistence type="predicted"/>
<protein>
    <submittedName>
        <fullName evidence="1">Uncharacterized protein</fullName>
    </submittedName>
</protein>
<dbReference type="EMBL" id="CM045765">
    <property type="protein sequence ID" value="KAI8001140.1"/>
    <property type="molecule type" value="Genomic_DNA"/>
</dbReference>
<organism evidence="1 2">
    <name type="scientific">Camellia lanceoleosa</name>
    <dbReference type="NCBI Taxonomy" id="1840588"/>
    <lineage>
        <taxon>Eukaryota</taxon>
        <taxon>Viridiplantae</taxon>
        <taxon>Streptophyta</taxon>
        <taxon>Embryophyta</taxon>
        <taxon>Tracheophyta</taxon>
        <taxon>Spermatophyta</taxon>
        <taxon>Magnoliopsida</taxon>
        <taxon>eudicotyledons</taxon>
        <taxon>Gunneridae</taxon>
        <taxon>Pentapetalae</taxon>
        <taxon>asterids</taxon>
        <taxon>Ericales</taxon>
        <taxon>Theaceae</taxon>
        <taxon>Camellia</taxon>
    </lineage>
</organism>
<comment type="caution">
    <text evidence="1">The sequence shown here is derived from an EMBL/GenBank/DDBJ whole genome shotgun (WGS) entry which is preliminary data.</text>
</comment>